<gene>
    <name evidence="11" type="ORF">CERSUDRAFT_111059</name>
</gene>
<evidence type="ECO:0000256" key="5">
    <source>
        <dbReference type="ARBA" id="ARBA00022917"/>
    </source>
</evidence>
<dbReference type="STRING" id="914234.M2PUP9"/>
<sequence>MSPGPSLPVQPPNGPHNNPSGEPSSGPKSQKSMTKAERRELQERQRAAKAAKTTAGPNASNAKQANKAGQQTSAPKKGPDAAAPAAAKTLKDTKVATAAASDTVAGKAHGLRIFSHFGLPKPVSAAKGDIHPAVARLALQFSNFKITGANARCIATLTAFKTVIQDYATPPNNTLSRHLMTHLSPQISHLVAARPMSVTMGNAIRQLKLEISGSDIDLPEQDAKDALCQKIDNYIRDRIIIADQVIEETAGNKIKDGDVILTYARSSVVEKVLLGAHSEGRQFSVVVVDSRPMLEGKRLLSVLSSAGIQCTYLLLPALGSIISEVSTVFVGAHSIHSNGAVYARAGTALVAMMAKQHSVPVVVCCETYKFSEGVQLDSFTKNELAPVGDLFSSFPLTKPREALTLHKGPNLEILNPLYDLTPPTSITAVVTEVGVIPPNSISSIPLALGRLL</sequence>
<feature type="compositionally biased region" description="Polar residues" evidence="10">
    <location>
        <begin position="15"/>
        <end position="33"/>
    </location>
</feature>
<dbReference type="OrthoDB" id="10254737at2759"/>
<evidence type="ECO:0000256" key="3">
    <source>
        <dbReference type="ARBA" id="ARBA00022490"/>
    </source>
</evidence>
<organism evidence="11 12">
    <name type="scientific">Ceriporiopsis subvermispora (strain B)</name>
    <name type="common">White-rot fungus</name>
    <name type="synonym">Gelatoporia subvermispora</name>
    <dbReference type="NCBI Taxonomy" id="914234"/>
    <lineage>
        <taxon>Eukaryota</taxon>
        <taxon>Fungi</taxon>
        <taxon>Dikarya</taxon>
        <taxon>Basidiomycota</taxon>
        <taxon>Agaricomycotina</taxon>
        <taxon>Agaricomycetes</taxon>
        <taxon>Polyporales</taxon>
        <taxon>Gelatoporiaceae</taxon>
        <taxon>Gelatoporia</taxon>
    </lineage>
</organism>
<name>M2PUP9_CERS8</name>
<dbReference type="InterPro" id="IPR037171">
    <property type="entry name" value="NagB/RpiA_transferase-like"/>
</dbReference>
<evidence type="ECO:0000256" key="1">
    <source>
        <dbReference type="ARBA" id="ARBA00004514"/>
    </source>
</evidence>
<keyword evidence="5" id="KW-0648">Protein biosynthesis</keyword>
<comment type="subunit">
    <text evidence="8">Component of the translation initiation factor 2B (eIF2B) complex which is a heterodecamer of two sets of five different subunits: alpha, beta, gamma, delta and epsilon. Subunits alpha, beta and delta comprise a regulatory subcomplex and subunits epsilon and gamma comprise a catalytic subcomplex. Within the complex, the hexameric regulatory complex resides at the center, with the two heterodimeric catalytic subcomplexes bound on opposite sides.</text>
</comment>
<feature type="compositionally biased region" description="Basic and acidic residues" evidence="10">
    <location>
        <begin position="34"/>
        <end position="46"/>
    </location>
</feature>
<keyword evidence="4" id="KW-0396">Initiation factor</keyword>
<dbReference type="Gene3D" id="3.40.50.10470">
    <property type="entry name" value="Translation initiation factor eif-2b, domain 2"/>
    <property type="match status" value="1"/>
</dbReference>
<dbReference type="InterPro" id="IPR042529">
    <property type="entry name" value="IF_2B-like_C"/>
</dbReference>
<evidence type="ECO:0000256" key="8">
    <source>
        <dbReference type="ARBA" id="ARBA00046432"/>
    </source>
</evidence>
<comment type="similarity">
    <text evidence="2 9">Belongs to the eIF-2B alpha/beta/delta subunits family.</text>
</comment>
<dbReference type="GO" id="GO:0005829">
    <property type="term" value="C:cytosol"/>
    <property type="evidence" value="ECO:0007669"/>
    <property type="project" value="UniProtKB-SubCell"/>
</dbReference>
<reference evidence="11 12" key="1">
    <citation type="journal article" date="2012" name="Proc. Natl. Acad. Sci. U.S.A.">
        <title>Comparative genomics of Ceriporiopsis subvermispora and Phanerochaete chrysosporium provide insight into selective ligninolysis.</title>
        <authorList>
            <person name="Fernandez-Fueyo E."/>
            <person name="Ruiz-Duenas F.J."/>
            <person name="Ferreira P."/>
            <person name="Floudas D."/>
            <person name="Hibbett D.S."/>
            <person name="Canessa P."/>
            <person name="Larrondo L.F."/>
            <person name="James T.Y."/>
            <person name="Seelenfreund D."/>
            <person name="Lobos S."/>
            <person name="Polanco R."/>
            <person name="Tello M."/>
            <person name="Honda Y."/>
            <person name="Watanabe T."/>
            <person name="Watanabe T."/>
            <person name="Ryu J.S."/>
            <person name="Kubicek C.P."/>
            <person name="Schmoll M."/>
            <person name="Gaskell J."/>
            <person name="Hammel K.E."/>
            <person name="St John F.J."/>
            <person name="Vanden Wymelenberg A."/>
            <person name="Sabat G."/>
            <person name="Splinter BonDurant S."/>
            <person name="Syed K."/>
            <person name="Yadav J.S."/>
            <person name="Doddapaneni H."/>
            <person name="Subramanian V."/>
            <person name="Lavin J.L."/>
            <person name="Oguiza J.A."/>
            <person name="Perez G."/>
            <person name="Pisabarro A.G."/>
            <person name="Ramirez L."/>
            <person name="Santoyo F."/>
            <person name="Master E."/>
            <person name="Coutinho P.M."/>
            <person name="Henrissat B."/>
            <person name="Lombard V."/>
            <person name="Magnuson J.K."/>
            <person name="Kuees U."/>
            <person name="Hori C."/>
            <person name="Igarashi K."/>
            <person name="Samejima M."/>
            <person name="Held B.W."/>
            <person name="Barry K.W."/>
            <person name="LaButti K.M."/>
            <person name="Lapidus A."/>
            <person name="Lindquist E.A."/>
            <person name="Lucas S.M."/>
            <person name="Riley R."/>
            <person name="Salamov A.A."/>
            <person name="Hoffmeister D."/>
            <person name="Schwenk D."/>
            <person name="Hadar Y."/>
            <person name="Yarden O."/>
            <person name="de Vries R.P."/>
            <person name="Wiebenga A."/>
            <person name="Stenlid J."/>
            <person name="Eastwood D."/>
            <person name="Grigoriev I.V."/>
            <person name="Berka R.M."/>
            <person name="Blanchette R.A."/>
            <person name="Kersten P."/>
            <person name="Martinez A.T."/>
            <person name="Vicuna R."/>
            <person name="Cullen D."/>
        </authorList>
    </citation>
    <scope>NUCLEOTIDE SEQUENCE [LARGE SCALE GENOMIC DNA]</scope>
    <source>
        <strain evidence="11 12">B</strain>
    </source>
</reference>
<keyword evidence="12" id="KW-1185">Reference proteome</keyword>
<feature type="region of interest" description="Disordered" evidence="10">
    <location>
        <begin position="1"/>
        <end position="86"/>
    </location>
</feature>
<evidence type="ECO:0000313" key="11">
    <source>
        <dbReference type="EMBL" id="EMD40459.1"/>
    </source>
</evidence>
<dbReference type="Proteomes" id="UP000016930">
    <property type="component" value="Unassembled WGS sequence"/>
</dbReference>
<keyword evidence="3" id="KW-0963">Cytoplasm</keyword>
<dbReference type="PANTHER" id="PTHR10233:SF14">
    <property type="entry name" value="TRANSLATION INITIATION FACTOR EIF-2B SUBUNIT DELTA"/>
    <property type="match status" value="1"/>
</dbReference>
<dbReference type="InterPro" id="IPR000649">
    <property type="entry name" value="IF-2B-related"/>
</dbReference>
<dbReference type="PANTHER" id="PTHR10233">
    <property type="entry name" value="TRANSLATION INITIATION FACTOR EIF-2B"/>
    <property type="match status" value="1"/>
</dbReference>
<feature type="compositionally biased region" description="Polar residues" evidence="10">
    <location>
        <begin position="56"/>
        <end position="73"/>
    </location>
</feature>
<comment type="subcellular location">
    <subcellularLocation>
        <location evidence="1">Cytoplasm</location>
        <location evidence="1">Cytosol</location>
    </subcellularLocation>
</comment>
<evidence type="ECO:0000313" key="12">
    <source>
        <dbReference type="Proteomes" id="UP000016930"/>
    </source>
</evidence>
<evidence type="ECO:0000256" key="10">
    <source>
        <dbReference type="SAM" id="MobiDB-lite"/>
    </source>
</evidence>
<evidence type="ECO:0000256" key="6">
    <source>
        <dbReference type="ARBA" id="ARBA00044147"/>
    </source>
</evidence>
<evidence type="ECO:0000256" key="4">
    <source>
        <dbReference type="ARBA" id="ARBA00022540"/>
    </source>
</evidence>
<proteinExistence type="inferred from homology"/>
<dbReference type="AlphaFoldDB" id="M2PUP9"/>
<dbReference type="SUPFAM" id="SSF100950">
    <property type="entry name" value="NagB/RpiA/CoA transferase-like"/>
    <property type="match status" value="1"/>
</dbReference>
<evidence type="ECO:0000256" key="7">
    <source>
        <dbReference type="ARBA" id="ARBA00044356"/>
    </source>
</evidence>
<feature type="compositionally biased region" description="Pro residues" evidence="10">
    <location>
        <begin position="1"/>
        <end position="14"/>
    </location>
</feature>
<dbReference type="Pfam" id="PF01008">
    <property type="entry name" value="IF-2B"/>
    <property type="match status" value="1"/>
</dbReference>
<accession>M2PUP9</accession>
<dbReference type="HOGENOM" id="CLU_016218_3_1_1"/>
<evidence type="ECO:0000256" key="2">
    <source>
        <dbReference type="ARBA" id="ARBA00007251"/>
    </source>
</evidence>
<dbReference type="GO" id="GO:0003743">
    <property type="term" value="F:translation initiation factor activity"/>
    <property type="evidence" value="ECO:0007669"/>
    <property type="project" value="UniProtKB-KW"/>
</dbReference>
<dbReference type="EMBL" id="KB445792">
    <property type="protein sequence ID" value="EMD40459.1"/>
    <property type="molecule type" value="Genomic_DNA"/>
</dbReference>
<feature type="compositionally biased region" description="Low complexity" evidence="10">
    <location>
        <begin position="74"/>
        <end position="86"/>
    </location>
</feature>
<protein>
    <recommendedName>
        <fullName evidence="6">Translation initiation factor eIF2B subunit delta</fullName>
    </recommendedName>
    <alternativeName>
        <fullName evidence="7">eIF2B GDP-GTP exchange factor subunit delta</fullName>
    </alternativeName>
</protein>
<evidence type="ECO:0000256" key="9">
    <source>
        <dbReference type="RuleBase" id="RU003814"/>
    </source>
</evidence>